<evidence type="ECO:0000256" key="6">
    <source>
        <dbReference type="ARBA" id="ARBA00022741"/>
    </source>
</evidence>
<evidence type="ECO:0000259" key="11">
    <source>
        <dbReference type="Pfam" id="PF12627"/>
    </source>
</evidence>
<organism evidence="13 14">
    <name type="scientific">Pseudobutyrivibrio xylanivorans</name>
    <dbReference type="NCBI Taxonomy" id="185007"/>
    <lineage>
        <taxon>Bacteria</taxon>
        <taxon>Bacillati</taxon>
        <taxon>Bacillota</taxon>
        <taxon>Clostridia</taxon>
        <taxon>Lachnospirales</taxon>
        <taxon>Lachnospiraceae</taxon>
        <taxon>Pseudobutyrivibrio</taxon>
    </lineage>
</organism>
<dbReference type="Gene3D" id="1.10.3090.10">
    <property type="entry name" value="cca-adding enzyme, domain 2"/>
    <property type="match status" value="1"/>
</dbReference>
<dbReference type="GO" id="GO:0046872">
    <property type="term" value="F:metal ion binding"/>
    <property type="evidence" value="ECO:0007669"/>
    <property type="project" value="UniProtKB-KW"/>
</dbReference>
<dbReference type="AlphaFoldDB" id="A0A5P6VUN6"/>
<dbReference type="OrthoDB" id="9805698at2"/>
<sequence length="443" mass="50291">MNMNLPADVQNIISILESNGHEAYAVGGCVRDCILGKNPHDWDITTSALPEQVKALFKRTFDTGIEHGTVTVLMHGVGYEVTTYRVDGKYEDGRHPKEVTFTASLEEDLKRRDFTINAMAYNDTKGLVDLFGGEADLEAGIIRAVGNPIERFTEDALRMLRALRFSAQLGFEIEADTYQAVCDLAQTLERISAERIQVEMVKLVTSEHPERIRQVYETGLTKIFFPEFDAMMQCDQVNKHHMYSVGEHTIVSMGLVAPEKVLRLAMMLHDIAKPVCKTTDDNGQNHFKMHPVKGADMARTVLRRLKFDNDTTDRVCNLVKNHDDRPEINERNVRRMIIRVGQENFQDLLAVKRADLLAQSMYHREEKLAYVDELEQVFNSIIAAGDCLRIKDLKINGKDLIEMGVPQGQRIGEVLKAIFDEVVDNPQLNDRQILLDMAKNMIK</sequence>
<dbReference type="GO" id="GO:0000049">
    <property type="term" value="F:tRNA binding"/>
    <property type="evidence" value="ECO:0007669"/>
    <property type="project" value="TreeGrafter"/>
</dbReference>
<dbReference type="PANTHER" id="PTHR46173">
    <property type="entry name" value="CCA TRNA NUCLEOTIDYLTRANSFERASE 1, MITOCHONDRIAL"/>
    <property type="match status" value="1"/>
</dbReference>
<feature type="domain" description="Poly A polymerase head" evidence="10">
    <location>
        <begin position="23"/>
        <end position="143"/>
    </location>
</feature>
<keyword evidence="3" id="KW-0819">tRNA processing</keyword>
<keyword evidence="8 9" id="KW-0694">RNA-binding</keyword>
<dbReference type="EMBL" id="CP043028">
    <property type="protein sequence ID" value="QFJ54954.1"/>
    <property type="molecule type" value="Genomic_DNA"/>
</dbReference>
<evidence type="ECO:0000313" key="13">
    <source>
        <dbReference type="EMBL" id="QFJ54954.1"/>
    </source>
</evidence>
<evidence type="ECO:0000259" key="12">
    <source>
        <dbReference type="Pfam" id="PF13735"/>
    </source>
</evidence>
<dbReference type="GO" id="GO:0000166">
    <property type="term" value="F:nucleotide binding"/>
    <property type="evidence" value="ECO:0007669"/>
    <property type="project" value="UniProtKB-KW"/>
</dbReference>
<dbReference type="CDD" id="cd05398">
    <property type="entry name" value="NT_ClassII-CCAase"/>
    <property type="match status" value="1"/>
</dbReference>
<dbReference type="InterPro" id="IPR032828">
    <property type="entry name" value="PolyA_RNA-bd"/>
</dbReference>
<evidence type="ECO:0000256" key="7">
    <source>
        <dbReference type="ARBA" id="ARBA00022842"/>
    </source>
</evidence>
<dbReference type="Pfam" id="PF12627">
    <property type="entry name" value="PolyA_pol_RNAbd"/>
    <property type="match status" value="1"/>
</dbReference>
<dbReference type="CDD" id="cd00077">
    <property type="entry name" value="HDc"/>
    <property type="match status" value="1"/>
</dbReference>
<dbReference type="InterPro" id="IPR003607">
    <property type="entry name" value="HD/PDEase_dom"/>
</dbReference>
<evidence type="ECO:0000256" key="5">
    <source>
        <dbReference type="ARBA" id="ARBA00022723"/>
    </source>
</evidence>
<evidence type="ECO:0000259" key="10">
    <source>
        <dbReference type="Pfam" id="PF01743"/>
    </source>
</evidence>
<evidence type="ECO:0000256" key="9">
    <source>
        <dbReference type="RuleBase" id="RU003953"/>
    </source>
</evidence>
<dbReference type="GO" id="GO:0008033">
    <property type="term" value="P:tRNA processing"/>
    <property type="evidence" value="ECO:0007669"/>
    <property type="project" value="UniProtKB-KW"/>
</dbReference>
<dbReference type="Gene3D" id="1.10.246.80">
    <property type="match status" value="1"/>
</dbReference>
<dbReference type="InterPro" id="IPR002646">
    <property type="entry name" value="PolA_pol_head_dom"/>
</dbReference>
<protein>
    <submittedName>
        <fullName evidence="13">CCA tRNA nucleotidyltransferase</fullName>
        <ecNumber evidence="13">2.7.7.72</ecNumber>
    </submittedName>
</protein>
<dbReference type="InterPro" id="IPR043519">
    <property type="entry name" value="NT_sf"/>
</dbReference>
<dbReference type="EC" id="2.7.7.72" evidence="13"/>
<gene>
    <name evidence="13" type="ORF">FXF36_08820</name>
</gene>
<evidence type="ECO:0000256" key="1">
    <source>
        <dbReference type="ARBA" id="ARBA00001946"/>
    </source>
</evidence>
<dbReference type="SUPFAM" id="SSF81301">
    <property type="entry name" value="Nucleotidyltransferase"/>
    <property type="match status" value="1"/>
</dbReference>
<keyword evidence="2 9" id="KW-0808">Transferase</keyword>
<feature type="domain" description="CCA-adding enzyme C-terminal" evidence="12">
    <location>
        <begin position="297"/>
        <end position="438"/>
    </location>
</feature>
<dbReference type="Proteomes" id="UP000327030">
    <property type="component" value="Chromosome 1"/>
</dbReference>
<evidence type="ECO:0000256" key="4">
    <source>
        <dbReference type="ARBA" id="ARBA00022695"/>
    </source>
</evidence>
<evidence type="ECO:0000256" key="3">
    <source>
        <dbReference type="ARBA" id="ARBA00022694"/>
    </source>
</evidence>
<dbReference type="Gene3D" id="3.30.460.10">
    <property type="entry name" value="Beta Polymerase, domain 2"/>
    <property type="match status" value="1"/>
</dbReference>
<evidence type="ECO:0000256" key="2">
    <source>
        <dbReference type="ARBA" id="ARBA00022679"/>
    </source>
</evidence>
<comment type="similarity">
    <text evidence="9">Belongs to the tRNA nucleotidyltransferase/poly(A) polymerase family.</text>
</comment>
<keyword evidence="5" id="KW-0479">Metal-binding</keyword>
<dbReference type="RefSeq" id="WP_151623407.1">
    <property type="nucleotide sequence ID" value="NZ_CP043028.1"/>
</dbReference>
<evidence type="ECO:0000256" key="8">
    <source>
        <dbReference type="ARBA" id="ARBA00022884"/>
    </source>
</evidence>
<evidence type="ECO:0000313" key="14">
    <source>
        <dbReference type="Proteomes" id="UP000327030"/>
    </source>
</evidence>
<feature type="domain" description="tRNA nucleotidyltransferase/poly(A) polymerase RNA and SrmB- binding" evidence="11">
    <location>
        <begin position="170"/>
        <end position="231"/>
    </location>
</feature>
<dbReference type="SUPFAM" id="SSF81891">
    <property type="entry name" value="Poly A polymerase C-terminal region-like"/>
    <property type="match status" value="1"/>
</dbReference>
<dbReference type="InterPro" id="IPR032810">
    <property type="entry name" value="CCA-adding_enz_C"/>
</dbReference>
<name>A0A5P6VUN6_PSEXY</name>
<keyword evidence="7" id="KW-0460">Magnesium</keyword>
<dbReference type="PANTHER" id="PTHR46173:SF1">
    <property type="entry name" value="CCA TRNA NUCLEOTIDYLTRANSFERASE 1, MITOCHONDRIAL"/>
    <property type="match status" value="1"/>
</dbReference>
<comment type="cofactor">
    <cofactor evidence="1">
        <name>Mg(2+)</name>
        <dbReference type="ChEBI" id="CHEBI:18420"/>
    </cofactor>
</comment>
<dbReference type="Pfam" id="PF01743">
    <property type="entry name" value="PolyA_pol"/>
    <property type="match status" value="1"/>
</dbReference>
<dbReference type="GO" id="GO:0004810">
    <property type="term" value="F:CCA tRNA nucleotidyltransferase activity"/>
    <property type="evidence" value="ECO:0007669"/>
    <property type="project" value="UniProtKB-EC"/>
</dbReference>
<dbReference type="NCBIfam" id="NF009814">
    <property type="entry name" value="PRK13299.1"/>
    <property type="match status" value="1"/>
</dbReference>
<keyword evidence="4 13" id="KW-0548">Nucleotidyltransferase</keyword>
<reference evidence="14" key="1">
    <citation type="submission" date="2019-08" db="EMBL/GenBank/DDBJ databases">
        <title>Complete Genome Sequence of the Polysaccharide-Degrading Rumen Bacterium Pseudobutyrivibrio xylanivorans MA3014.</title>
        <authorList>
            <person name="Palevich N."/>
            <person name="Maclean P.H."/>
            <person name="Kelly W.J."/>
            <person name="Leahy S.C."/>
            <person name="Rakonjac J."/>
            <person name="Attwood G.T."/>
        </authorList>
    </citation>
    <scope>NUCLEOTIDE SEQUENCE [LARGE SCALE GENOMIC DNA]</scope>
    <source>
        <strain evidence="14">MA3014</strain>
    </source>
</reference>
<accession>A0A5P6VUN6</accession>
<proteinExistence type="inferred from homology"/>
<dbReference type="InterPro" id="IPR050264">
    <property type="entry name" value="Bact_CCA-adding_enz_type3_sf"/>
</dbReference>
<dbReference type="KEGG" id="pxv:FXF36_08820"/>
<dbReference type="Pfam" id="PF13735">
    <property type="entry name" value="tRNA_NucTran2_2"/>
    <property type="match status" value="1"/>
</dbReference>
<keyword evidence="6" id="KW-0547">Nucleotide-binding</keyword>